<accession>A0A7R6QDX7</accession>
<dbReference type="AlphaFoldDB" id="A0A7R6QDX7"/>
<protein>
    <submittedName>
        <fullName evidence="1">Uncharacterized protein</fullName>
    </submittedName>
</protein>
<organism evidence="1 2">
    <name type="scientific">Actinacidiphila reveromycinica</name>
    <dbReference type="NCBI Taxonomy" id="659352"/>
    <lineage>
        <taxon>Bacteria</taxon>
        <taxon>Bacillati</taxon>
        <taxon>Actinomycetota</taxon>
        <taxon>Actinomycetes</taxon>
        <taxon>Kitasatosporales</taxon>
        <taxon>Streptomycetaceae</taxon>
        <taxon>Actinacidiphila</taxon>
    </lineage>
</organism>
<dbReference type="KEGG" id="arev:RVR_P21"/>
<sequence>MSTALVAVTVKSPFGTRDRVKAAVAEQRAVRLAFASDVRWATAELSRREAAAVRGQRRAALAELRAAGQLLDSVDRLAVAGTRHEMRERRWNIDWPPVPAEALDIGRWPGSRDGGYPESIPLRLPLDLAEQVRAACWHTSADAIGRLRDWRDRYPDAIPGRDVGPTDALAEYERLAQQVTTVGVVYRAGLELGIAQALQKTDCKLEKSRSENF</sequence>
<dbReference type="Proteomes" id="UP000595703">
    <property type="component" value="Plasmid pRVR2"/>
</dbReference>
<geneLocation type="plasmid" evidence="1 2">
    <name>pRVR2</name>
</geneLocation>
<dbReference type="EMBL" id="AP018367">
    <property type="protein sequence ID" value="BBG20746.1"/>
    <property type="molecule type" value="Genomic_DNA"/>
</dbReference>
<name>A0A7R6QDX7_9ACTN</name>
<evidence type="ECO:0000313" key="2">
    <source>
        <dbReference type="Proteomes" id="UP000595703"/>
    </source>
</evidence>
<evidence type="ECO:0000313" key="1">
    <source>
        <dbReference type="EMBL" id="BBG20746.1"/>
    </source>
</evidence>
<dbReference type="RefSeq" id="WP_202239954.1">
    <property type="nucleotide sequence ID" value="NZ_AP018367.1"/>
</dbReference>
<keyword evidence="1" id="KW-0614">Plasmid</keyword>
<gene>
    <name evidence="1" type="ORF">RVR_P21</name>
</gene>
<proteinExistence type="predicted"/>
<reference evidence="1 2" key="1">
    <citation type="journal article" date="2020" name="Sci. Rep.">
        <title>beta-carboline chemical signals induce reveromycin production through a LuxR family regulator in Streptomyces sp. SN-593.</title>
        <authorList>
            <person name="Panthee S."/>
            <person name="Kito N."/>
            <person name="Hayashi T."/>
            <person name="Shimizu T."/>
            <person name="Ishikawa J."/>
            <person name="Hamamoto H."/>
            <person name="Osada H."/>
            <person name="Takahashi S."/>
        </authorList>
    </citation>
    <scope>NUCLEOTIDE SEQUENCE [LARGE SCALE GENOMIC DNA]</scope>
    <source>
        <strain evidence="1 2">SN-593</strain>
        <plasmid evidence="1 2">pRVR2</plasmid>
    </source>
</reference>
<keyword evidence="2" id="KW-1185">Reference proteome</keyword>